<dbReference type="EMBL" id="FBVY01000026">
    <property type="protein sequence ID" value="CUW95056.1"/>
    <property type="molecule type" value="Genomic_DNA"/>
</dbReference>
<sequence length="88" mass="9537">MADDIAATSSEIIVTDRAIIRYLERAHGLDVLHFRNHIAALVANGVKAGASGVTVEGVKLVLQGNTVTTVLRREWHSRDLRSKDGDST</sequence>
<comment type="caution">
    <text evidence="1">The sequence shown here is derived from an EMBL/GenBank/DDBJ whole genome shotgun (WGS) entry which is preliminary data.</text>
</comment>
<dbReference type="Proteomes" id="UP000191933">
    <property type="component" value="Unassembled WGS sequence"/>
</dbReference>
<protein>
    <submittedName>
        <fullName evidence="1">Uncharacterized protein</fullName>
    </submittedName>
</protein>
<organism evidence="1 2">
    <name type="scientific">Agrobacterium genomosp. 2 str. CFBP 5494</name>
    <dbReference type="NCBI Taxonomy" id="1183436"/>
    <lineage>
        <taxon>Bacteria</taxon>
        <taxon>Pseudomonadati</taxon>
        <taxon>Pseudomonadota</taxon>
        <taxon>Alphaproteobacteria</taxon>
        <taxon>Hyphomicrobiales</taxon>
        <taxon>Rhizobiaceae</taxon>
        <taxon>Rhizobium/Agrobacterium group</taxon>
        <taxon>Agrobacterium</taxon>
        <taxon>Agrobacterium tumefaciens complex</taxon>
    </lineage>
</organism>
<evidence type="ECO:0000313" key="1">
    <source>
        <dbReference type="EMBL" id="CUW95056.1"/>
    </source>
</evidence>
<proteinExistence type="predicted"/>
<dbReference type="AlphaFoldDB" id="A0A9W5F1L5"/>
<dbReference type="RefSeq" id="WP_072493251.1">
    <property type="nucleotide sequence ID" value="NZ_LT009719.1"/>
</dbReference>
<accession>A0A9W5F1L5</accession>
<reference evidence="1 2" key="1">
    <citation type="submission" date="2016-01" db="EMBL/GenBank/DDBJ databases">
        <authorList>
            <person name="Regsiter A."/>
            <person name="william w."/>
        </authorList>
    </citation>
    <scope>NUCLEOTIDE SEQUENCE [LARGE SCALE GENOMIC DNA]</scope>
    <source>
        <strain evidence="1 2">CFBP 5494</strain>
    </source>
</reference>
<name>A0A9W5F1L5_9HYPH</name>
<evidence type="ECO:0000313" key="2">
    <source>
        <dbReference type="Proteomes" id="UP000191933"/>
    </source>
</evidence>
<gene>
    <name evidence="1" type="ORF">AGR2A_Lc140010</name>
</gene>
<keyword evidence="2" id="KW-1185">Reference proteome</keyword>